<dbReference type="InterPro" id="IPR002076">
    <property type="entry name" value="ELO_fam"/>
</dbReference>
<gene>
    <name evidence="12" type="ORF">TCMB3V08_LOCUS3494</name>
</gene>
<keyword evidence="8 10" id="KW-0472">Membrane</keyword>
<keyword evidence="7 10" id="KW-0443">Lipid metabolism</keyword>
<keyword evidence="3 10" id="KW-0808">Transferase</keyword>
<name>A0A7R9J1A6_TIMCA</name>
<evidence type="ECO:0000256" key="8">
    <source>
        <dbReference type="ARBA" id="ARBA00023136"/>
    </source>
</evidence>
<comment type="subcellular location">
    <subcellularLocation>
        <location evidence="1">Membrane</location>
        <topology evidence="1">Multi-pass membrane protein</topology>
    </subcellularLocation>
</comment>
<dbReference type="EMBL" id="OE180213">
    <property type="protein sequence ID" value="CAD7570805.1"/>
    <property type="molecule type" value="Genomic_DNA"/>
</dbReference>
<feature type="region of interest" description="Disordered" evidence="11">
    <location>
        <begin position="19"/>
        <end position="62"/>
    </location>
</feature>
<evidence type="ECO:0000256" key="10">
    <source>
        <dbReference type="RuleBase" id="RU361115"/>
    </source>
</evidence>
<keyword evidence="9 10" id="KW-0275">Fatty acid biosynthesis</keyword>
<dbReference type="EC" id="2.3.1.199" evidence="10"/>
<dbReference type="AlphaFoldDB" id="A0A7R9J1A6"/>
<keyword evidence="5 10" id="KW-0276">Fatty acid metabolism</keyword>
<evidence type="ECO:0000256" key="9">
    <source>
        <dbReference type="ARBA" id="ARBA00023160"/>
    </source>
</evidence>
<comment type="similarity">
    <text evidence="10">Belongs to the ELO family.</text>
</comment>
<dbReference type="Pfam" id="PF01151">
    <property type="entry name" value="ELO"/>
    <property type="match status" value="1"/>
</dbReference>
<dbReference type="PANTHER" id="PTHR11157:SF167">
    <property type="entry name" value="ELONGATION OF VERY LONG CHAIN FATTY ACIDS PROTEIN"/>
    <property type="match status" value="1"/>
</dbReference>
<evidence type="ECO:0000256" key="6">
    <source>
        <dbReference type="ARBA" id="ARBA00022989"/>
    </source>
</evidence>
<accession>A0A7R9J1A6</accession>
<evidence type="ECO:0000256" key="3">
    <source>
        <dbReference type="ARBA" id="ARBA00022679"/>
    </source>
</evidence>
<proteinExistence type="inferred from homology"/>
<evidence type="ECO:0000313" key="12">
    <source>
        <dbReference type="EMBL" id="CAD7570805.1"/>
    </source>
</evidence>
<dbReference type="PANTHER" id="PTHR11157">
    <property type="entry name" value="FATTY ACID ACYL TRANSFERASE-RELATED"/>
    <property type="match status" value="1"/>
</dbReference>
<evidence type="ECO:0000256" key="1">
    <source>
        <dbReference type="ARBA" id="ARBA00004141"/>
    </source>
</evidence>
<keyword evidence="2 10" id="KW-0444">Lipid biosynthesis</keyword>
<evidence type="ECO:0000256" key="4">
    <source>
        <dbReference type="ARBA" id="ARBA00022692"/>
    </source>
</evidence>
<keyword evidence="4 10" id="KW-0812">Transmembrane</keyword>
<dbReference type="GO" id="GO:0034626">
    <property type="term" value="P:fatty acid elongation, polyunsaturated fatty acid"/>
    <property type="evidence" value="ECO:0007669"/>
    <property type="project" value="TreeGrafter"/>
</dbReference>
<evidence type="ECO:0000256" key="11">
    <source>
        <dbReference type="SAM" id="MobiDB-lite"/>
    </source>
</evidence>
<dbReference type="GO" id="GO:0042761">
    <property type="term" value="P:very long-chain fatty acid biosynthetic process"/>
    <property type="evidence" value="ECO:0007669"/>
    <property type="project" value="TreeGrafter"/>
</dbReference>
<feature type="transmembrane region" description="Helical" evidence="10">
    <location>
        <begin position="610"/>
        <end position="632"/>
    </location>
</feature>
<evidence type="ECO:0000256" key="7">
    <source>
        <dbReference type="ARBA" id="ARBA00023098"/>
    </source>
</evidence>
<evidence type="ECO:0000256" key="5">
    <source>
        <dbReference type="ARBA" id="ARBA00022832"/>
    </source>
</evidence>
<feature type="transmembrane region" description="Helical" evidence="10">
    <location>
        <begin position="674"/>
        <end position="693"/>
    </location>
</feature>
<reference evidence="12" key="1">
    <citation type="submission" date="2020-11" db="EMBL/GenBank/DDBJ databases">
        <authorList>
            <person name="Tran Van P."/>
        </authorList>
    </citation>
    <scope>NUCLEOTIDE SEQUENCE</scope>
</reference>
<dbReference type="GO" id="GO:0019367">
    <property type="term" value="P:fatty acid elongation, saturated fatty acid"/>
    <property type="evidence" value="ECO:0007669"/>
    <property type="project" value="TreeGrafter"/>
</dbReference>
<organism evidence="12">
    <name type="scientific">Timema californicum</name>
    <name type="common">California timema</name>
    <name type="synonym">Walking stick</name>
    <dbReference type="NCBI Taxonomy" id="61474"/>
    <lineage>
        <taxon>Eukaryota</taxon>
        <taxon>Metazoa</taxon>
        <taxon>Ecdysozoa</taxon>
        <taxon>Arthropoda</taxon>
        <taxon>Hexapoda</taxon>
        <taxon>Insecta</taxon>
        <taxon>Pterygota</taxon>
        <taxon>Neoptera</taxon>
        <taxon>Polyneoptera</taxon>
        <taxon>Phasmatodea</taxon>
        <taxon>Timematodea</taxon>
        <taxon>Timematoidea</taxon>
        <taxon>Timematidae</taxon>
        <taxon>Timema</taxon>
    </lineage>
</organism>
<protein>
    <recommendedName>
        <fullName evidence="10">Elongation of very long chain fatty acids protein</fullName>
        <ecNumber evidence="10">2.3.1.199</ecNumber>
    </recommendedName>
    <alternativeName>
        <fullName evidence="10">Very-long-chain 3-oxoacyl-CoA synthase</fullName>
    </alternativeName>
</protein>
<dbReference type="GO" id="GO:0034625">
    <property type="term" value="P:fatty acid elongation, monounsaturated fatty acid"/>
    <property type="evidence" value="ECO:0007669"/>
    <property type="project" value="TreeGrafter"/>
</dbReference>
<dbReference type="GO" id="GO:0030148">
    <property type="term" value="P:sphingolipid biosynthetic process"/>
    <property type="evidence" value="ECO:0007669"/>
    <property type="project" value="TreeGrafter"/>
</dbReference>
<feature type="transmembrane region" description="Helical" evidence="10">
    <location>
        <begin position="644"/>
        <end position="662"/>
    </location>
</feature>
<dbReference type="GO" id="GO:0005789">
    <property type="term" value="C:endoplasmic reticulum membrane"/>
    <property type="evidence" value="ECO:0007669"/>
    <property type="project" value="TreeGrafter"/>
</dbReference>
<keyword evidence="6 10" id="KW-1133">Transmembrane helix</keyword>
<dbReference type="GO" id="GO:0009922">
    <property type="term" value="F:fatty acid elongase activity"/>
    <property type="evidence" value="ECO:0007669"/>
    <property type="project" value="UniProtKB-EC"/>
</dbReference>
<comment type="caution">
    <text evidence="10">Lacks conserved residue(s) required for the propagation of feature annotation.</text>
</comment>
<comment type="catalytic activity">
    <reaction evidence="10">
        <text>a very-long-chain acyl-CoA + malonyl-CoA + H(+) = a very-long-chain 3-oxoacyl-CoA + CO2 + CoA</text>
        <dbReference type="Rhea" id="RHEA:32727"/>
        <dbReference type="ChEBI" id="CHEBI:15378"/>
        <dbReference type="ChEBI" id="CHEBI:16526"/>
        <dbReference type="ChEBI" id="CHEBI:57287"/>
        <dbReference type="ChEBI" id="CHEBI:57384"/>
        <dbReference type="ChEBI" id="CHEBI:90725"/>
        <dbReference type="ChEBI" id="CHEBI:90736"/>
        <dbReference type="EC" id="2.3.1.199"/>
    </reaction>
</comment>
<sequence>MGIGKVELEEVSPYLRGGRVENHLGKASPSSPDRDSNLDLPVLSSQAQHDKRVSQLRHRGGTPDRDLKLDHIIVSLVYCKGSAFDHAATQAVHPTEIRTSISPSSAVELNTTSALANYATEADTSAPPLHPLRTLMETLLPLYVVRNNVPRKQLLGSNFDMALIVQLMDDFHDLINKNGEVYQTNKGLAFQMFVEVYQTNKGLAFQMFVEVYQTNKGLAFQMFVEVYQTNKGLAFQMFVEVYQTNKGLAFQMFVEVYQTNKGLAFQMFVEVYQTNKGLAFQMFVEVYQTNKGLAFQMFVEVYQTNKGLAFQMFVEVYQTNKGLAFQMFVEVYQTNKGLAFQMFVEVYQTNKGLAFQMFVEVYQTNKGLAFQMFVEVYQTNKGLAFQMFVEVYQTNKGLAFQMFVEMYQTNRGIAFRTPHVKNVHNDDDDVPDPRTSHWPLMSSPFPTLAICLSYVYLTKFAGPKLMENRKPFELRNVLIAYNLFQVIFSSWLFYECLMGGWWGQYSFQCQPVDNSNSPTAIRISMSGWLTGHYSYRCEPVDYSNHPNTLRMVHACWWYYFSKFTEFMDTIFFVLRKKNEHVSMLHVIHHGCMPMSVWFGVKFTPGGHSTFFGLVNTFVHIIMYSYYLLAAMGPRYQKYLWWKKYLTSMQMIQFVAIMVHAFQLLFIDCNYPKAFVWWIGMHAVMFYFLFSDFYRQAYQKKQKAKALALAEKALQNGKLNGKENGYANGSIHTNGSVISNGTSASNGHAVSNGHAKTNGYSNSRAADYYIKASPDLHYRAMAAAEMNIN</sequence>
<evidence type="ECO:0000256" key="2">
    <source>
        <dbReference type="ARBA" id="ARBA00022516"/>
    </source>
</evidence>